<feature type="transmembrane region" description="Helical" evidence="1">
    <location>
        <begin position="12"/>
        <end position="32"/>
    </location>
</feature>
<dbReference type="PANTHER" id="PTHR33802">
    <property type="entry name" value="SI:CH211-161H7.5-RELATED"/>
    <property type="match status" value="1"/>
</dbReference>
<dbReference type="Proteomes" id="UP000717364">
    <property type="component" value="Unassembled WGS sequence"/>
</dbReference>
<feature type="transmembrane region" description="Helical" evidence="1">
    <location>
        <begin position="111"/>
        <end position="129"/>
    </location>
</feature>
<dbReference type="RefSeq" id="WP_215608382.1">
    <property type="nucleotide sequence ID" value="NZ_JADOES010000011.1"/>
</dbReference>
<evidence type="ECO:0000313" key="3">
    <source>
        <dbReference type="Proteomes" id="UP000717364"/>
    </source>
</evidence>
<feature type="transmembrane region" description="Helical" evidence="1">
    <location>
        <begin position="206"/>
        <end position="222"/>
    </location>
</feature>
<keyword evidence="1" id="KW-1133">Transmembrane helix</keyword>
<feature type="transmembrane region" description="Helical" evidence="1">
    <location>
        <begin position="150"/>
        <end position="171"/>
    </location>
</feature>
<dbReference type="PANTHER" id="PTHR33802:SF1">
    <property type="entry name" value="XK-RELATED PROTEIN"/>
    <property type="match status" value="1"/>
</dbReference>
<name>A0A947DES9_9CYAN</name>
<proteinExistence type="predicted"/>
<evidence type="ECO:0000256" key="1">
    <source>
        <dbReference type="SAM" id="Phobius"/>
    </source>
</evidence>
<organism evidence="2 3">
    <name type="scientific">Leptothoe spongobia TAU-MAC 1115</name>
    <dbReference type="NCBI Taxonomy" id="1967444"/>
    <lineage>
        <taxon>Bacteria</taxon>
        <taxon>Bacillati</taxon>
        <taxon>Cyanobacteriota</taxon>
        <taxon>Cyanophyceae</taxon>
        <taxon>Nodosilineales</taxon>
        <taxon>Cymatolegaceae</taxon>
        <taxon>Leptothoe</taxon>
        <taxon>Leptothoe spongobia</taxon>
    </lineage>
</organism>
<dbReference type="Gene3D" id="1.20.1260.100">
    <property type="entry name" value="TspO/MBR protein"/>
    <property type="match status" value="1"/>
</dbReference>
<accession>A0A947DES9</accession>
<reference evidence="2" key="1">
    <citation type="submission" date="2020-11" db="EMBL/GenBank/DDBJ databases">
        <authorList>
            <person name="Konstantinou D."/>
            <person name="Gkelis S."/>
            <person name="Popin R."/>
            <person name="Fewer D."/>
            <person name="Sivonen K."/>
        </authorList>
    </citation>
    <scope>NUCLEOTIDE SEQUENCE</scope>
    <source>
        <strain evidence="2">TAU-MAC 1115</strain>
    </source>
</reference>
<reference evidence="2" key="2">
    <citation type="journal article" date="2021" name="Mar. Drugs">
        <title>Genome Reduction and Secondary Metabolism of the Marine Sponge-Associated Cyanobacterium Leptothoe.</title>
        <authorList>
            <person name="Konstantinou D."/>
            <person name="Popin R.V."/>
            <person name="Fewer D.P."/>
            <person name="Sivonen K."/>
            <person name="Gkelis S."/>
        </authorList>
    </citation>
    <scope>NUCLEOTIDE SEQUENCE</scope>
    <source>
        <strain evidence="2">TAU-MAC 1115</strain>
    </source>
</reference>
<keyword evidence="1" id="KW-0812">Transmembrane</keyword>
<dbReference type="InterPro" id="IPR038330">
    <property type="entry name" value="TspO/MBR-related_sf"/>
</dbReference>
<keyword evidence="3" id="KW-1185">Reference proteome</keyword>
<keyword evidence="1" id="KW-0472">Membrane</keyword>
<feature type="transmembrane region" description="Helical" evidence="1">
    <location>
        <begin position="177"/>
        <end position="199"/>
    </location>
</feature>
<feature type="transmembrane region" description="Helical" evidence="1">
    <location>
        <begin position="84"/>
        <end position="105"/>
    </location>
</feature>
<dbReference type="EMBL" id="JADOES010000011">
    <property type="protein sequence ID" value="MBT9315304.1"/>
    <property type="molecule type" value="Genomic_DNA"/>
</dbReference>
<gene>
    <name evidence="2" type="ORF">IXB50_07690</name>
</gene>
<dbReference type="AlphaFoldDB" id="A0A947DES9"/>
<feature type="transmembrane region" description="Helical" evidence="1">
    <location>
        <begin position="228"/>
        <end position="246"/>
    </location>
</feature>
<comment type="caution">
    <text evidence="2">The sequence shown here is derived from an EMBL/GenBank/DDBJ whole genome shotgun (WGS) entry which is preliminary data.</text>
</comment>
<protein>
    <submittedName>
        <fullName evidence="2">Tryptophan-rich sensory protein</fullName>
    </submittedName>
</protein>
<feature type="transmembrane region" description="Helical" evidence="1">
    <location>
        <begin position="52"/>
        <end position="72"/>
    </location>
</feature>
<sequence>MGLRGDKGLAIATWIAIVGTLVVNALSNIFPIDGKTVAEVANGPLAGVLITPANYAFSIWGVIYVGLMIYAWHQSRPKYRAHLLIKRINLCLIVACVAQMVWIYLFTLQLYWFSVVAMVMILLSLIAAYSELADGQHHPDRRRYRVNGPISIYLAWISVATVVNIASALYASGAKELGLSGAVWTAIMIGVANVIAALAIVQRRDLPFALVFIWADLAIAQRHQDVPVIWVSALAMVLVLVGLLVSRRYPRKSW</sequence>
<evidence type="ECO:0000313" key="2">
    <source>
        <dbReference type="EMBL" id="MBT9315304.1"/>
    </source>
</evidence>